<feature type="transmembrane region" description="Helical" evidence="1">
    <location>
        <begin position="49"/>
        <end position="73"/>
    </location>
</feature>
<keyword evidence="3" id="KW-1185">Reference proteome</keyword>
<dbReference type="Pfam" id="PF14329">
    <property type="entry name" value="DUF4386"/>
    <property type="match status" value="1"/>
</dbReference>
<feature type="transmembrane region" description="Helical" evidence="1">
    <location>
        <begin position="157"/>
        <end position="179"/>
    </location>
</feature>
<dbReference type="Proteomes" id="UP001426770">
    <property type="component" value="Unassembled WGS sequence"/>
</dbReference>
<proteinExistence type="predicted"/>
<name>A0ABP9WHY1_9MICO</name>
<evidence type="ECO:0000313" key="2">
    <source>
        <dbReference type="EMBL" id="GAA5519427.1"/>
    </source>
</evidence>
<feature type="transmembrane region" description="Helical" evidence="1">
    <location>
        <begin position="85"/>
        <end position="108"/>
    </location>
</feature>
<evidence type="ECO:0008006" key="4">
    <source>
        <dbReference type="Google" id="ProtNLM"/>
    </source>
</evidence>
<sequence>MTRSRRLAAIAGASYLFTHVTSVGAVLLYGPLLTDDSWLAAEGGSGAQVLGALLDVVLAAAVVATGATLLALLRRHAPAASAGYALLRTAEAATILVGAAAVLGVVALRGSGADGAGAALALRELYSAAFTVGPGLLVGVHTVLLAVTLGRLRAIPAWIPVLGVAGAVLVTVSNVAVLAGWQADTSTLRGLAAVPIFAWEIALALTLLIRGLRLGAPEQERQTAPASPRASW</sequence>
<feature type="transmembrane region" description="Helical" evidence="1">
    <location>
        <begin position="191"/>
        <end position="212"/>
    </location>
</feature>
<dbReference type="InterPro" id="IPR025495">
    <property type="entry name" value="DUF4386"/>
</dbReference>
<protein>
    <recommendedName>
        <fullName evidence="4">DUF4386 domain-containing protein</fullName>
    </recommendedName>
</protein>
<gene>
    <name evidence="2" type="ORF">Lsed01_01874</name>
</gene>
<keyword evidence="1" id="KW-1133">Transmembrane helix</keyword>
<dbReference type="EMBL" id="BAABRR010000009">
    <property type="protein sequence ID" value="GAA5519427.1"/>
    <property type="molecule type" value="Genomic_DNA"/>
</dbReference>
<evidence type="ECO:0000256" key="1">
    <source>
        <dbReference type="SAM" id="Phobius"/>
    </source>
</evidence>
<dbReference type="RefSeq" id="WP_286213800.1">
    <property type="nucleotide sequence ID" value="NZ_AP027736.1"/>
</dbReference>
<evidence type="ECO:0000313" key="3">
    <source>
        <dbReference type="Proteomes" id="UP001426770"/>
    </source>
</evidence>
<feature type="transmembrane region" description="Helical" evidence="1">
    <location>
        <begin position="128"/>
        <end position="150"/>
    </location>
</feature>
<feature type="transmembrane region" description="Helical" evidence="1">
    <location>
        <begin position="7"/>
        <end position="29"/>
    </location>
</feature>
<keyword evidence="1" id="KW-0472">Membrane</keyword>
<comment type="caution">
    <text evidence="2">The sequence shown here is derived from an EMBL/GenBank/DDBJ whole genome shotgun (WGS) entry which is preliminary data.</text>
</comment>
<accession>A0ABP9WHY1</accession>
<organism evidence="2 3">
    <name type="scientific">Demequina sediminis</name>
    <dbReference type="NCBI Taxonomy" id="1930058"/>
    <lineage>
        <taxon>Bacteria</taxon>
        <taxon>Bacillati</taxon>
        <taxon>Actinomycetota</taxon>
        <taxon>Actinomycetes</taxon>
        <taxon>Micrococcales</taxon>
        <taxon>Demequinaceae</taxon>
        <taxon>Demequina</taxon>
    </lineage>
</organism>
<keyword evidence="1" id="KW-0812">Transmembrane</keyword>
<reference evidence="2 3" key="1">
    <citation type="submission" date="2024-02" db="EMBL/GenBank/DDBJ databases">
        <title>Lysinimicrobium sediminis NBRC 112286.</title>
        <authorList>
            <person name="Ichikawa N."/>
            <person name="Katano-Makiyama Y."/>
            <person name="Hidaka K."/>
        </authorList>
    </citation>
    <scope>NUCLEOTIDE SEQUENCE [LARGE SCALE GENOMIC DNA]</scope>
    <source>
        <strain evidence="2 3">NBRC 112286</strain>
    </source>
</reference>